<dbReference type="PANTHER" id="PTHR42695:SF5">
    <property type="entry name" value="GLUTAMINE AMIDOTRANSFERASE YLR126C-RELATED"/>
    <property type="match status" value="1"/>
</dbReference>
<evidence type="ECO:0000313" key="2">
    <source>
        <dbReference type="EMBL" id="SDD48086.1"/>
    </source>
</evidence>
<dbReference type="CDD" id="cd01741">
    <property type="entry name" value="GATase1_1"/>
    <property type="match status" value="1"/>
</dbReference>
<proteinExistence type="predicted"/>
<dbReference type="InterPro" id="IPR017926">
    <property type="entry name" value="GATASE"/>
</dbReference>
<dbReference type="GO" id="GO:0016740">
    <property type="term" value="F:transferase activity"/>
    <property type="evidence" value="ECO:0007669"/>
    <property type="project" value="UniProtKB-KW"/>
</dbReference>
<dbReference type="STRING" id="675864.SAMN04489747_1034"/>
<gene>
    <name evidence="2" type="ORF">SAMN04489747_1034</name>
</gene>
<dbReference type="EMBL" id="LT629688">
    <property type="protein sequence ID" value="SDD48086.1"/>
    <property type="molecule type" value="Genomic_DNA"/>
</dbReference>
<accession>A0A1G6V5D5</accession>
<keyword evidence="3" id="KW-1185">Reference proteome</keyword>
<dbReference type="Pfam" id="PF00117">
    <property type="entry name" value="GATase"/>
    <property type="match status" value="1"/>
</dbReference>
<keyword evidence="2" id="KW-0808">Transferase</keyword>
<dbReference type="SUPFAM" id="SSF52317">
    <property type="entry name" value="Class I glutamine amidotransferase-like"/>
    <property type="match status" value="1"/>
</dbReference>
<keyword evidence="2" id="KW-0315">Glutamine amidotransferase</keyword>
<reference evidence="2 3" key="1">
    <citation type="submission" date="2016-10" db="EMBL/GenBank/DDBJ databases">
        <authorList>
            <person name="de Groot N.N."/>
        </authorList>
    </citation>
    <scope>NUCLEOTIDE SEQUENCE [LARGE SCALE GENOMIC DNA]</scope>
    <source>
        <strain evidence="2 3">MON 2.2</strain>
    </source>
</reference>
<name>A0A1G6V5D5_9ACTN</name>
<feature type="domain" description="Glutamine amidotransferase" evidence="1">
    <location>
        <begin position="43"/>
        <end position="182"/>
    </location>
</feature>
<dbReference type="Proteomes" id="UP000198546">
    <property type="component" value="Chromosome i"/>
</dbReference>
<dbReference type="PANTHER" id="PTHR42695">
    <property type="entry name" value="GLUTAMINE AMIDOTRANSFERASE YLR126C-RELATED"/>
    <property type="match status" value="1"/>
</dbReference>
<protein>
    <submittedName>
        <fullName evidence="2">GMP synthase-Glutamine amidotransferase</fullName>
    </submittedName>
</protein>
<dbReference type="InterPro" id="IPR044992">
    <property type="entry name" value="ChyE-like"/>
</dbReference>
<sequence length="243" mass="25424">MLLVQNSPTSGPGRLLGWFAEAGLSTRVVAAWDGEPLPAGPEGLDALVLLGGGLLPDEDGTAPWLAPERELLQRAVAEEVPVLGICLGAQLLAHCAGGTVTGRSGETERGSCPVRLLAAAVEDPLLAPLAAEGTLRMIQNHRDSITTAPPQAVLLATSEACRVQAFRVGTSAWGVQFHPEADADRLRAWDESALAEEGLDRAALLASAEADRQTNLRQSRLLVGAFSRVVTARADRTTRTGSG</sequence>
<organism evidence="2 3">
    <name type="scientific">Auraticoccus monumenti</name>
    <dbReference type="NCBI Taxonomy" id="675864"/>
    <lineage>
        <taxon>Bacteria</taxon>
        <taxon>Bacillati</taxon>
        <taxon>Actinomycetota</taxon>
        <taxon>Actinomycetes</taxon>
        <taxon>Propionibacteriales</taxon>
        <taxon>Propionibacteriaceae</taxon>
        <taxon>Auraticoccus</taxon>
    </lineage>
</organism>
<dbReference type="InterPro" id="IPR029062">
    <property type="entry name" value="Class_I_gatase-like"/>
</dbReference>
<evidence type="ECO:0000313" key="3">
    <source>
        <dbReference type="Proteomes" id="UP000198546"/>
    </source>
</evidence>
<dbReference type="PROSITE" id="PS51273">
    <property type="entry name" value="GATASE_TYPE_1"/>
    <property type="match status" value="1"/>
</dbReference>
<evidence type="ECO:0000259" key="1">
    <source>
        <dbReference type="Pfam" id="PF00117"/>
    </source>
</evidence>
<dbReference type="Gene3D" id="3.40.50.880">
    <property type="match status" value="1"/>
</dbReference>
<dbReference type="GO" id="GO:0005829">
    <property type="term" value="C:cytosol"/>
    <property type="evidence" value="ECO:0007669"/>
    <property type="project" value="TreeGrafter"/>
</dbReference>
<dbReference type="AlphaFoldDB" id="A0A1G6V5D5"/>